<gene>
    <name evidence="2" type="ORF">AB7A72_05040</name>
</gene>
<evidence type="ECO:0000313" key="2">
    <source>
        <dbReference type="EMBL" id="MEY2250358.1"/>
    </source>
</evidence>
<protein>
    <submittedName>
        <fullName evidence="2">Holin</fullName>
    </submittedName>
</protein>
<dbReference type="Pfam" id="PF16082">
    <property type="entry name" value="Phage_holin_2_4"/>
    <property type="match status" value="1"/>
</dbReference>
<evidence type="ECO:0000313" key="3">
    <source>
        <dbReference type="Proteomes" id="UP001562178"/>
    </source>
</evidence>
<dbReference type="InterPro" id="IPR032124">
    <property type="entry name" value="Phage_F116_holin"/>
</dbReference>
<keyword evidence="1" id="KW-0472">Membrane</keyword>
<sequence>MAFRIETVENVAAAGNKVSMAGAGMTGLGWFTSNEFFGIVGAMVAIGGLLITWYYKREASKLRRADDARRQKEHELRLSERQMRIDLMRSTGRPIYAPERDTDLGVLEVDE</sequence>
<organism evidence="2 3">
    <name type="scientific">Comamonas sediminis</name>
    <dbReference type="NCBI Taxonomy" id="1783360"/>
    <lineage>
        <taxon>Bacteria</taxon>
        <taxon>Pseudomonadati</taxon>
        <taxon>Pseudomonadota</taxon>
        <taxon>Betaproteobacteria</taxon>
        <taxon>Burkholderiales</taxon>
        <taxon>Comamonadaceae</taxon>
        <taxon>Comamonas</taxon>
    </lineage>
</organism>
<feature type="transmembrane region" description="Helical" evidence="1">
    <location>
        <begin position="36"/>
        <end position="55"/>
    </location>
</feature>
<keyword evidence="1" id="KW-0812">Transmembrane</keyword>
<evidence type="ECO:0000256" key="1">
    <source>
        <dbReference type="SAM" id="Phobius"/>
    </source>
</evidence>
<dbReference type="EMBL" id="JBGBDC010000002">
    <property type="protein sequence ID" value="MEY2250358.1"/>
    <property type="molecule type" value="Genomic_DNA"/>
</dbReference>
<name>A0ABV4AYS8_9BURK</name>
<dbReference type="RefSeq" id="WP_312531321.1">
    <property type="nucleotide sequence ID" value="NZ_JBGBDC010000002.1"/>
</dbReference>
<reference evidence="2 3" key="1">
    <citation type="journal article" date="2016" name="Int. J. Syst. Evol. Microbiol.">
        <title>Description of Comamonas sediminis sp. nov., isolated from lagoon sediments.</title>
        <authorList>
            <person name="Subhash Y."/>
            <person name="Bang J.J."/>
            <person name="You T.H."/>
            <person name="Lee S.S."/>
        </authorList>
    </citation>
    <scope>NUCLEOTIDE SEQUENCE [LARGE SCALE GENOMIC DNA]</scope>
    <source>
        <strain evidence="2 3">JCM 31169</strain>
    </source>
</reference>
<comment type="caution">
    <text evidence="2">The sequence shown here is derived from an EMBL/GenBank/DDBJ whole genome shotgun (WGS) entry which is preliminary data.</text>
</comment>
<keyword evidence="3" id="KW-1185">Reference proteome</keyword>
<accession>A0ABV4AYS8</accession>
<proteinExistence type="predicted"/>
<keyword evidence="1" id="KW-1133">Transmembrane helix</keyword>
<dbReference type="Proteomes" id="UP001562178">
    <property type="component" value="Unassembled WGS sequence"/>
</dbReference>